<feature type="region of interest" description="Disordered" evidence="7">
    <location>
        <begin position="185"/>
        <end position="217"/>
    </location>
</feature>
<keyword evidence="5" id="KW-0234">DNA repair</keyword>
<dbReference type="InterPro" id="IPR021644">
    <property type="entry name" value="CAF-1_p150_acidic"/>
</dbReference>
<dbReference type="InterPro" id="IPR048800">
    <property type="entry name" value="Cac1-like_C"/>
</dbReference>
<keyword evidence="2" id="KW-0235">DNA replication</keyword>
<comment type="subcellular location">
    <subcellularLocation>
        <location evidence="1">Nucleus</location>
    </subcellularLocation>
</comment>
<organism evidence="11 12">
    <name type="scientific">Saccharomycodes ludwigii</name>
    <dbReference type="NCBI Taxonomy" id="36035"/>
    <lineage>
        <taxon>Eukaryota</taxon>
        <taxon>Fungi</taxon>
        <taxon>Dikarya</taxon>
        <taxon>Ascomycota</taxon>
        <taxon>Saccharomycotina</taxon>
        <taxon>Saccharomycetes</taxon>
        <taxon>Saccharomycodales</taxon>
        <taxon>Saccharomycodaceae</taxon>
        <taxon>Saccharomycodes</taxon>
    </lineage>
</organism>
<feature type="domain" description="Chromatin assembly factor 1 subunit Cac1-like C-terminal" evidence="10">
    <location>
        <begin position="605"/>
        <end position="657"/>
    </location>
</feature>
<dbReference type="GO" id="GO:0006281">
    <property type="term" value="P:DNA repair"/>
    <property type="evidence" value="ECO:0007669"/>
    <property type="project" value="UniProtKB-KW"/>
</dbReference>
<dbReference type="Proteomes" id="UP000262825">
    <property type="component" value="Unassembled WGS sequence"/>
</dbReference>
<protein>
    <recommendedName>
        <fullName evidence="13">Chromatin assembly factor 1 subunit p90</fullName>
    </recommendedName>
</protein>
<keyword evidence="4" id="KW-0143">Chaperone</keyword>
<dbReference type="GO" id="GO:0005634">
    <property type="term" value="C:nucleus"/>
    <property type="evidence" value="ECO:0007669"/>
    <property type="project" value="UniProtKB-SubCell"/>
</dbReference>
<dbReference type="PANTHER" id="PTHR15272">
    <property type="entry name" value="CHROMATIN ASSEMBLY FACTOR 1 SUBUNIT A CAF-1 SUBUNIT A"/>
    <property type="match status" value="1"/>
</dbReference>
<evidence type="ECO:0000259" key="10">
    <source>
        <dbReference type="Pfam" id="PF21796"/>
    </source>
</evidence>
<dbReference type="AlphaFoldDB" id="A0A376B8Y4"/>
<dbReference type="Pfam" id="PF12253">
    <property type="entry name" value="CAF1A_dimeriz"/>
    <property type="match status" value="1"/>
</dbReference>
<dbReference type="Pfam" id="PF11600">
    <property type="entry name" value="CAF1A_acidic"/>
    <property type="match status" value="1"/>
</dbReference>
<dbReference type="GO" id="GO:0006334">
    <property type="term" value="P:nucleosome assembly"/>
    <property type="evidence" value="ECO:0007669"/>
    <property type="project" value="TreeGrafter"/>
</dbReference>
<dbReference type="Pfam" id="PF21796">
    <property type="entry name" value="Cac1_C"/>
    <property type="match status" value="1"/>
</dbReference>
<feature type="compositionally biased region" description="Low complexity" evidence="7">
    <location>
        <begin position="96"/>
        <end position="114"/>
    </location>
</feature>
<reference evidence="12" key="1">
    <citation type="submission" date="2018-06" db="EMBL/GenBank/DDBJ databases">
        <authorList>
            <person name="Guldener U."/>
        </authorList>
    </citation>
    <scope>NUCLEOTIDE SEQUENCE [LARGE SCALE GENOMIC DNA]</scope>
    <source>
        <strain evidence="12">UTAD17</strain>
    </source>
</reference>
<dbReference type="GO" id="GO:0006260">
    <property type="term" value="P:DNA replication"/>
    <property type="evidence" value="ECO:0007669"/>
    <property type="project" value="UniProtKB-KW"/>
</dbReference>
<feature type="region of interest" description="Disordered" evidence="7">
    <location>
        <begin position="85"/>
        <end position="126"/>
    </location>
</feature>
<evidence type="ECO:0000259" key="8">
    <source>
        <dbReference type="Pfam" id="PF11600"/>
    </source>
</evidence>
<evidence type="ECO:0000313" key="12">
    <source>
        <dbReference type="Proteomes" id="UP000262825"/>
    </source>
</evidence>
<dbReference type="EMBL" id="UFAJ01000584">
    <property type="protein sequence ID" value="SSD61148.1"/>
    <property type="molecule type" value="Genomic_DNA"/>
</dbReference>
<feature type="region of interest" description="Disordered" evidence="7">
    <location>
        <begin position="441"/>
        <end position="465"/>
    </location>
</feature>
<dbReference type="PANTHER" id="PTHR15272:SF0">
    <property type="entry name" value="CHROMATIN ASSEMBLY FACTOR 1 SUBUNIT A"/>
    <property type="match status" value="1"/>
</dbReference>
<evidence type="ECO:0000259" key="9">
    <source>
        <dbReference type="Pfam" id="PF12253"/>
    </source>
</evidence>
<evidence type="ECO:0008006" key="13">
    <source>
        <dbReference type="Google" id="ProtNLM"/>
    </source>
</evidence>
<evidence type="ECO:0000256" key="6">
    <source>
        <dbReference type="ARBA" id="ARBA00023242"/>
    </source>
</evidence>
<gene>
    <name evidence="11" type="ORF">SCODWIG_02909</name>
</gene>
<name>A0A376B8Y4_9ASCO</name>
<evidence type="ECO:0000256" key="7">
    <source>
        <dbReference type="SAM" id="MobiDB-lite"/>
    </source>
</evidence>
<keyword evidence="3" id="KW-0227">DNA damage</keyword>
<dbReference type="VEuPathDB" id="FungiDB:SCODWIG_02909"/>
<keyword evidence="6" id="KW-0539">Nucleus</keyword>
<feature type="domain" description="Chromatin assembly factor 1 p150 subunit acidic region" evidence="8">
    <location>
        <begin position="159"/>
        <end position="294"/>
    </location>
</feature>
<accession>A0A376B8Y4</accession>
<evidence type="ECO:0000256" key="5">
    <source>
        <dbReference type="ARBA" id="ARBA00023204"/>
    </source>
</evidence>
<proteinExistence type="predicted"/>
<evidence type="ECO:0000256" key="4">
    <source>
        <dbReference type="ARBA" id="ARBA00023186"/>
    </source>
</evidence>
<feature type="domain" description="Chromatin assembly factor 1 subunit A dimerization" evidence="9">
    <location>
        <begin position="388"/>
        <end position="459"/>
    </location>
</feature>
<evidence type="ECO:0000256" key="2">
    <source>
        <dbReference type="ARBA" id="ARBA00022705"/>
    </source>
</evidence>
<dbReference type="InterPro" id="IPR022043">
    <property type="entry name" value="CAF1A_DD"/>
</dbReference>
<evidence type="ECO:0000256" key="1">
    <source>
        <dbReference type="ARBA" id="ARBA00004123"/>
    </source>
</evidence>
<feature type="compositionally biased region" description="Basic residues" evidence="7">
    <location>
        <begin position="159"/>
        <end position="168"/>
    </location>
</feature>
<keyword evidence="12" id="KW-1185">Reference proteome</keyword>
<feature type="region of interest" description="Disordered" evidence="7">
    <location>
        <begin position="148"/>
        <end position="173"/>
    </location>
</feature>
<dbReference type="GO" id="GO:0033186">
    <property type="term" value="C:CAF-1 complex"/>
    <property type="evidence" value="ECO:0007669"/>
    <property type="project" value="TreeGrafter"/>
</dbReference>
<evidence type="ECO:0000313" key="11">
    <source>
        <dbReference type="EMBL" id="SSD61148.1"/>
    </source>
</evidence>
<evidence type="ECO:0000256" key="3">
    <source>
        <dbReference type="ARBA" id="ARBA00022763"/>
    </source>
</evidence>
<sequence length="673" mass="78316">MTKNSNILSFFKKSTSSLPDRDLSVIKRPNETIKSGGKQNTKTLDNNCTNISDKNNDAVQCIELIEIEDEKKNATIKILDCKPNKEMVPYRGNDETNGLTTKNNTNNNNNNNNNSHGSQQVEKDSTNDKNELPLLFDDEMNNAKQTQLHTDNMEELKSKNKQTKKKPRMTREEWKQKIEEARKERELKKQQEKARKELKRQQEKKERELKKQEEKKEKELKRLEEKKQRDLKKDEERKQKELEKEQELLVKEKNQSKIGNFFKKSSKRIPTIGVNFASKSDYEKNFLPFYVKEGVSLSTKFKLTECELQNKMKSIDDILNSSVNHASDNNIKEALAYLTNNKNKYYEENKSKETHLTSVELLQLITSNNKDDKDDKELEKLLESIPHKFIRFYENVRPPYTGTYSKYFKLPKQNPFSTEGTGFNYDYDSDLEWINDDEDGEELGNVEDLDEDEDEEDEDCADEDDNMIFGEEFDDFLAKEEESDGNSDSKRKKKFLGPLIPIVKINAVFKLNNNSNCTVALNDKEDGQFFDSIKMKMFYDTPVDPLMMISKKSEGSRSSVNNNEYKRSLQESNIGTSSLTEIDGKNLPISSKKFKKNIVTDGKDLSAMFDEIQGNKFSLSTLTEITQDKFTNYSQETIKNTIKEYATRDPKSKLWHIKDKQHWNLLKEGNTQP</sequence>